<dbReference type="GO" id="GO:0051213">
    <property type="term" value="F:dioxygenase activity"/>
    <property type="evidence" value="ECO:0007669"/>
    <property type="project" value="UniProtKB-KW"/>
</dbReference>
<keyword evidence="5" id="KW-0408">Iron</keyword>
<dbReference type="OrthoDB" id="27483at2759"/>
<keyword evidence="8" id="KW-1185">Reference proteome</keyword>
<dbReference type="GO" id="GO:0016705">
    <property type="term" value="F:oxidoreductase activity, acting on paired donors, with incorporation or reduction of molecular oxygen"/>
    <property type="evidence" value="ECO:0007669"/>
    <property type="project" value="InterPro"/>
</dbReference>
<evidence type="ECO:0000256" key="3">
    <source>
        <dbReference type="ARBA" id="ARBA00022964"/>
    </source>
</evidence>
<dbReference type="Proteomes" id="UP000294933">
    <property type="component" value="Unassembled WGS sequence"/>
</dbReference>
<dbReference type="PANTHER" id="PTHR33099:SF14">
    <property type="entry name" value="PROLYL 4-HYDROXYLASE ALPHA SUBUNIT FE(2+) 2OG DIOXYGENASE DOMAIN-CONTAINING PROTEIN"/>
    <property type="match status" value="1"/>
</dbReference>
<dbReference type="Pfam" id="PF13640">
    <property type="entry name" value="2OG-FeII_Oxy_3"/>
    <property type="match status" value="1"/>
</dbReference>
<keyword evidence="2" id="KW-0479">Metal-binding</keyword>
<dbReference type="InterPro" id="IPR005123">
    <property type="entry name" value="Oxoglu/Fe-dep_dioxygenase_dom"/>
</dbReference>
<reference evidence="7 8" key="1">
    <citation type="submission" date="2018-06" db="EMBL/GenBank/DDBJ databases">
        <title>A transcriptomic atlas of mushroom development highlights an independent origin of complex multicellularity.</title>
        <authorList>
            <consortium name="DOE Joint Genome Institute"/>
            <person name="Krizsan K."/>
            <person name="Almasi E."/>
            <person name="Merenyi Z."/>
            <person name="Sahu N."/>
            <person name="Viragh M."/>
            <person name="Koszo T."/>
            <person name="Mondo S."/>
            <person name="Kiss B."/>
            <person name="Balint B."/>
            <person name="Kues U."/>
            <person name="Barry K."/>
            <person name="Hegedus J.C."/>
            <person name="Henrissat B."/>
            <person name="Johnson J."/>
            <person name="Lipzen A."/>
            <person name="Ohm R."/>
            <person name="Nagy I."/>
            <person name="Pangilinan J."/>
            <person name="Yan J."/>
            <person name="Xiong Y."/>
            <person name="Grigoriev I.V."/>
            <person name="Hibbett D.S."/>
            <person name="Nagy L.G."/>
        </authorList>
    </citation>
    <scope>NUCLEOTIDE SEQUENCE [LARGE SCALE GENOMIC DNA]</scope>
    <source>
        <strain evidence="7 8">SZMC22713</strain>
    </source>
</reference>
<evidence type="ECO:0000256" key="4">
    <source>
        <dbReference type="ARBA" id="ARBA00023002"/>
    </source>
</evidence>
<evidence type="ECO:0000256" key="2">
    <source>
        <dbReference type="ARBA" id="ARBA00022723"/>
    </source>
</evidence>
<evidence type="ECO:0000259" key="6">
    <source>
        <dbReference type="PROSITE" id="PS51471"/>
    </source>
</evidence>
<proteinExistence type="predicted"/>
<name>A0A4Y7QJD8_9AGAM</name>
<evidence type="ECO:0000313" key="8">
    <source>
        <dbReference type="Proteomes" id="UP000294933"/>
    </source>
</evidence>
<comment type="cofactor">
    <cofactor evidence="1">
        <name>L-ascorbate</name>
        <dbReference type="ChEBI" id="CHEBI:38290"/>
    </cofactor>
</comment>
<dbReference type="InterPro" id="IPR044862">
    <property type="entry name" value="Pro_4_hyd_alph_FE2OG_OXY"/>
</dbReference>
<sequence>MSWSNLKALIQPLAAAATDLSNKPPWCTGTLQVSPEDLSLFYLRGKEARILRIPEATENQLDELAEACEPATFGSNDKDVLDDNYRKAGKMDVNNFSINFTPERLGLLQAVKAILSGDRDISFELYNLNVYGKGSFFKTHKDTPRGNNMFGSLVVVLPTPHEGGALFLRHINEEMIFDSGQVLKDAPAGTVTYAAFYSDVDHEVQQVTSGHRVSLTYNLYFGDASNRSNNLPTMTTQAAGAENFSCALKTLLKNPKFLEKGGLLGFGLKHQYPISSNADKDVDLQDLVPCLKGEDSTILDACKEHGLEASLKIVYEVEMEYRGKYHVMCDEMASGLEHEMQVEDVVETLQEDYGGIVIGQDDRANTFDKETMQTSWDTYVTWITPMKSATPIKHNYIAYGNQAEMGYAYGNLSLIVEVGAPGQRDDPSVR</sequence>
<evidence type="ECO:0000313" key="7">
    <source>
        <dbReference type="EMBL" id="TDL27753.1"/>
    </source>
</evidence>
<dbReference type="InterPro" id="IPR006620">
    <property type="entry name" value="Pro_4_hyd_alph"/>
</dbReference>
<keyword evidence="4" id="KW-0560">Oxidoreductase</keyword>
<dbReference type="PANTHER" id="PTHR33099">
    <property type="entry name" value="FE2OG DIOXYGENASE DOMAIN-CONTAINING PROTEIN"/>
    <property type="match status" value="1"/>
</dbReference>
<dbReference type="GO" id="GO:0005506">
    <property type="term" value="F:iron ion binding"/>
    <property type="evidence" value="ECO:0007669"/>
    <property type="project" value="InterPro"/>
</dbReference>
<accession>A0A4Y7QJD8</accession>
<dbReference type="GO" id="GO:0031418">
    <property type="term" value="F:L-ascorbic acid binding"/>
    <property type="evidence" value="ECO:0007669"/>
    <property type="project" value="InterPro"/>
</dbReference>
<dbReference type="VEuPathDB" id="FungiDB:BD410DRAFT_713244"/>
<feature type="domain" description="Fe2OG dioxygenase" evidence="6">
    <location>
        <begin position="122"/>
        <end position="221"/>
    </location>
</feature>
<gene>
    <name evidence="7" type="ORF">BD410DRAFT_713244</name>
</gene>
<dbReference type="AlphaFoldDB" id="A0A4Y7QJD8"/>
<protein>
    <recommendedName>
        <fullName evidence="6">Fe2OG dioxygenase domain-containing protein</fullName>
    </recommendedName>
</protein>
<evidence type="ECO:0000256" key="5">
    <source>
        <dbReference type="ARBA" id="ARBA00023004"/>
    </source>
</evidence>
<organism evidence="7 8">
    <name type="scientific">Rickenella mellea</name>
    <dbReference type="NCBI Taxonomy" id="50990"/>
    <lineage>
        <taxon>Eukaryota</taxon>
        <taxon>Fungi</taxon>
        <taxon>Dikarya</taxon>
        <taxon>Basidiomycota</taxon>
        <taxon>Agaricomycotina</taxon>
        <taxon>Agaricomycetes</taxon>
        <taxon>Hymenochaetales</taxon>
        <taxon>Rickenellaceae</taxon>
        <taxon>Rickenella</taxon>
    </lineage>
</organism>
<keyword evidence="3" id="KW-0223">Dioxygenase</keyword>
<dbReference type="EMBL" id="ML170158">
    <property type="protein sequence ID" value="TDL27753.1"/>
    <property type="molecule type" value="Genomic_DNA"/>
</dbReference>
<evidence type="ECO:0000256" key="1">
    <source>
        <dbReference type="ARBA" id="ARBA00001961"/>
    </source>
</evidence>
<dbReference type="PROSITE" id="PS51471">
    <property type="entry name" value="FE2OG_OXY"/>
    <property type="match status" value="1"/>
</dbReference>
<dbReference type="SMART" id="SM00702">
    <property type="entry name" value="P4Hc"/>
    <property type="match status" value="1"/>
</dbReference>
<dbReference type="STRING" id="50990.A0A4Y7QJD8"/>
<dbReference type="Gene3D" id="2.60.120.620">
    <property type="entry name" value="q2cbj1_9rhob like domain"/>
    <property type="match status" value="1"/>
</dbReference>